<dbReference type="CDD" id="cd02022">
    <property type="entry name" value="DPCK"/>
    <property type="match status" value="1"/>
</dbReference>
<dbReference type="PROSITE" id="PS51219">
    <property type="entry name" value="DPCK"/>
    <property type="match status" value="1"/>
</dbReference>
<evidence type="ECO:0000256" key="1">
    <source>
        <dbReference type="ARBA" id="ARBA00009018"/>
    </source>
</evidence>
<comment type="function">
    <text evidence="5">Catalyzes the phosphorylation of the 3'-hydroxyl group of dephosphocoenzyme A to form coenzyme A.</text>
</comment>
<dbReference type="InterPro" id="IPR027417">
    <property type="entry name" value="P-loop_NTPase"/>
</dbReference>
<dbReference type="PANTHER" id="PTHR10695:SF46">
    <property type="entry name" value="BIFUNCTIONAL COENZYME A SYNTHASE-RELATED"/>
    <property type="match status" value="1"/>
</dbReference>
<dbReference type="Gene3D" id="3.40.50.300">
    <property type="entry name" value="P-loop containing nucleotide triphosphate hydrolases"/>
    <property type="match status" value="1"/>
</dbReference>
<dbReference type="GO" id="GO:0005737">
    <property type="term" value="C:cytoplasm"/>
    <property type="evidence" value="ECO:0007669"/>
    <property type="project" value="UniProtKB-SubCell"/>
</dbReference>
<keyword evidence="5 7" id="KW-0808">Transferase</keyword>
<dbReference type="GO" id="GO:0005524">
    <property type="term" value="F:ATP binding"/>
    <property type="evidence" value="ECO:0007669"/>
    <property type="project" value="UniProtKB-UniRule"/>
</dbReference>
<dbReference type="OrthoDB" id="9812943at2"/>
<dbReference type="Pfam" id="PF01121">
    <property type="entry name" value="CoaE"/>
    <property type="match status" value="2"/>
</dbReference>
<dbReference type="RefSeq" id="WP_146785714.1">
    <property type="nucleotide sequence ID" value="NZ_CP042434.1"/>
</dbReference>
<protein>
    <recommendedName>
        <fullName evidence="5 6">Dephospho-CoA kinase</fullName>
        <ecNumber evidence="5 6">2.7.1.24</ecNumber>
    </recommendedName>
    <alternativeName>
        <fullName evidence="5">Dephosphocoenzyme A kinase</fullName>
    </alternativeName>
</protein>
<proteinExistence type="inferred from homology"/>
<sequence>MLKIGITGGIGSGKSVVTNLFRKLGVPVFDSDLVARSLIDSDPVIKAQIIEAFGRDAYLPENQGLNRKKIGQLVFNNQQLLETLNKITHPPVIKAAEDWVAIQNEAFKSKMSEWSNGQSGTQNSAIADLDQAKPTSYLIKEAALLFESGSNRSLDFILGIYADKATRIQRIMDRDQLSFEAANSRILKQMDENEKMKRCGGVIVNNGQTLLWPQVIAWHRQFLQQSSKAAVEV</sequence>
<comment type="pathway">
    <text evidence="5">Cofactor biosynthesis; coenzyme A biosynthesis; CoA from (R)-pantothenate: step 5/5.</text>
</comment>
<name>A0A5B8VR81_9BACT</name>
<keyword evidence="5 7" id="KW-0418">Kinase</keyword>
<keyword evidence="8" id="KW-1185">Reference proteome</keyword>
<dbReference type="EC" id="2.7.1.24" evidence="5 6"/>
<keyword evidence="3 5" id="KW-0067">ATP-binding</keyword>
<evidence type="ECO:0000256" key="5">
    <source>
        <dbReference type="HAMAP-Rule" id="MF_00376"/>
    </source>
</evidence>
<gene>
    <name evidence="5 7" type="primary">coaE</name>
    <name evidence="7" type="ORF">FSB73_18780</name>
</gene>
<organism evidence="7 8">
    <name type="scientific">Arachidicoccus ginsenosidivorans</name>
    <dbReference type="NCBI Taxonomy" id="496057"/>
    <lineage>
        <taxon>Bacteria</taxon>
        <taxon>Pseudomonadati</taxon>
        <taxon>Bacteroidota</taxon>
        <taxon>Chitinophagia</taxon>
        <taxon>Chitinophagales</taxon>
        <taxon>Chitinophagaceae</taxon>
        <taxon>Arachidicoccus</taxon>
    </lineage>
</organism>
<comment type="subcellular location">
    <subcellularLocation>
        <location evidence="5">Cytoplasm</location>
    </subcellularLocation>
</comment>
<reference evidence="7 8" key="1">
    <citation type="journal article" date="2017" name="Int. J. Syst. Evol. Microbiol.">
        <title>Arachidicoccus ginsenosidivorans sp. nov., with ginsenoside-converting activity isolated from ginseng cultivating soil.</title>
        <authorList>
            <person name="Siddiqi M.Z."/>
            <person name="Aslam Z."/>
            <person name="Im W.T."/>
        </authorList>
    </citation>
    <scope>NUCLEOTIDE SEQUENCE [LARGE SCALE GENOMIC DNA]</scope>
    <source>
        <strain evidence="7 8">Gsoil 809</strain>
    </source>
</reference>
<evidence type="ECO:0000256" key="3">
    <source>
        <dbReference type="ARBA" id="ARBA00022840"/>
    </source>
</evidence>
<dbReference type="SUPFAM" id="SSF52540">
    <property type="entry name" value="P-loop containing nucleoside triphosphate hydrolases"/>
    <property type="match status" value="1"/>
</dbReference>
<dbReference type="GO" id="GO:0015937">
    <property type="term" value="P:coenzyme A biosynthetic process"/>
    <property type="evidence" value="ECO:0007669"/>
    <property type="project" value="UniProtKB-UniRule"/>
</dbReference>
<dbReference type="EMBL" id="CP042434">
    <property type="protein sequence ID" value="QEC73402.1"/>
    <property type="molecule type" value="Genomic_DNA"/>
</dbReference>
<evidence type="ECO:0000256" key="6">
    <source>
        <dbReference type="NCBIfam" id="TIGR00152"/>
    </source>
</evidence>
<dbReference type="AlphaFoldDB" id="A0A5B8VR81"/>
<dbReference type="InterPro" id="IPR001977">
    <property type="entry name" value="Depp_CoAkinase"/>
</dbReference>
<dbReference type="PANTHER" id="PTHR10695">
    <property type="entry name" value="DEPHOSPHO-COA KINASE-RELATED"/>
    <property type="match status" value="1"/>
</dbReference>
<dbReference type="HAMAP" id="MF_00376">
    <property type="entry name" value="Dephospho_CoA_kinase"/>
    <property type="match status" value="1"/>
</dbReference>
<feature type="binding site" evidence="5">
    <location>
        <begin position="11"/>
        <end position="16"/>
    </location>
    <ligand>
        <name>ATP</name>
        <dbReference type="ChEBI" id="CHEBI:30616"/>
    </ligand>
</feature>
<dbReference type="GO" id="GO:0004140">
    <property type="term" value="F:dephospho-CoA kinase activity"/>
    <property type="evidence" value="ECO:0007669"/>
    <property type="project" value="UniProtKB-UniRule"/>
</dbReference>
<dbReference type="KEGG" id="agi:FSB73_18780"/>
<keyword evidence="2 5" id="KW-0547">Nucleotide-binding</keyword>
<evidence type="ECO:0000256" key="2">
    <source>
        <dbReference type="ARBA" id="ARBA00022741"/>
    </source>
</evidence>
<evidence type="ECO:0000256" key="4">
    <source>
        <dbReference type="ARBA" id="ARBA00022993"/>
    </source>
</evidence>
<keyword evidence="4 5" id="KW-0173">Coenzyme A biosynthesis</keyword>
<comment type="catalytic activity">
    <reaction evidence="5">
        <text>3'-dephospho-CoA + ATP = ADP + CoA + H(+)</text>
        <dbReference type="Rhea" id="RHEA:18245"/>
        <dbReference type="ChEBI" id="CHEBI:15378"/>
        <dbReference type="ChEBI" id="CHEBI:30616"/>
        <dbReference type="ChEBI" id="CHEBI:57287"/>
        <dbReference type="ChEBI" id="CHEBI:57328"/>
        <dbReference type="ChEBI" id="CHEBI:456216"/>
        <dbReference type="EC" id="2.7.1.24"/>
    </reaction>
</comment>
<evidence type="ECO:0000313" key="7">
    <source>
        <dbReference type="EMBL" id="QEC73402.1"/>
    </source>
</evidence>
<dbReference type="NCBIfam" id="TIGR00152">
    <property type="entry name" value="dephospho-CoA kinase"/>
    <property type="match status" value="1"/>
</dbReference>
<evidence type="ECO:0000313" key="8">
    <source>
        <dbReference type="Proteomes" id="UP000321291"/>
    </source>
</evidence>
<comment type="similarity">
    <text evidence="1 5">Belongs to the CoaE family.</text>
</comment>
<dbReference type="Proteomes" id="UP000321291">
    <property type="component" value="Chromosome"/>
</dbReference>
<keyword evidence="5" id="KW-0963">Cytoplasm</keyword>
<accession>A0A5B8VR81</accession>
<dbReference type="UniPathway" id="UPA00241">
    <property type="reaction ID" value="UER00356"/>
</dbReference>